<dbReference type="Pfam" id="PF01541">
    <property type="entry name" value="GIY-YIG"/>
    <property type="match status" value="1"/>
</dbReference>
<dbReference type="PROSITE" id="PS50164">
    <property type="entry name" value="GIY_YIG"/>
    <property type="match status" value="1"/>
</dbReference>
<sequence length="97" mass="11104">MAHMYILSCSDGSFYVGSTLDLERRLGQHNEGEGAAYTRRRRPVRLVYCEEYSRIDDAFLREKQVQGWSRAKRLALIEGRLGDLPKLARSRTVPATS</sequence>
<dbReference type="InterPro" id="IPR050190">
    <property type="entry name" value="UPF0213_domain"/>
</dbReference>
<protein>
    <recommendedName>
        <fullName evidence="2">GIY-YIG domain-containing protein</fullName>
    </recommendedName>
</protein>
<dbReference type="PANTHER" id="PTHR34477">
    <property type="entry name" value="UPF0213 PROTEIN YHBQ"/>
    <property type="match status" value="1"/>
</dbReference>
<gene>
    <name evidence="3" type="ORF">GCM10017772_18370</name>
</gene>
<dbReference type="AlphaFoldDB" id="A0A919FT34"/>
<proteinExistence type="inferred from homology"/>
<evidence type="ECO:0000259" key="2">
    <source>
        <dbReference type="PROSITE" id="PS50164"/>
    </source>
</evidence>
<evidence type="ECO:0000313" key="4">
    <source>
        <dbReference type="Proteomes" id="UP000627369"/>
    </source>
</evidence>
<dbReference type="SUPFAM" id="SSF82771">
    <property type="entry name" value="GIY-YIG endonuclease"/>
    <property type="match status" value="1"/>
</dbReference>
<comment type="caution">
    <text evidence="3">The sequence shown here is derived from an EMBL/GenBank/DDBJ whole genome shotgun (WGS) entry which is preliminary data.</text>
</comment>
<evidence type="ECO:0000313" key="3">
    <source>
        <dbReference type="EMBL" id="GHH70935.1"/>
    </source>
</evidence>
<dbReference type="Gene3D" id="3.40.1440.10">
    <property type="entry name" value="GIY-YIG endonuclease"/>
    <property type="match status" value="1"/>
</dbReference>
<organism evidence="3 4">
    <name type="scientific">Promicromonospora soli</name>
    <dbReference type="NCBI Taxonomy" id="2035533"/>
    <lineage>
        <taxon>Bacteria</taxon>
        <taxon>Bacillati</taxon>
        <taxon>Actinomycetota</taxon>
        <taxon>Actinomycetes</taxon>
        <taxon>Micrococcales</taxon>
        <taxon>Promicromonosporaceae</taxon>
        <taxon>Promicromonospora</taxon>
    </lineage>
</organism>
<dbReference type="InterPro" id="IPR000305">
    <property type="entry name" value="GIY-YIG_endonuc"/>
</dbReference>
<accession>A0A919FT34</accession>
<dbReference type="CDD" id="cd10456">
    <property type="entry name" value="GIY-YIG_UPF0213"/>
    <property type="match status" value="1"/>
</dbReference>
<feature type="domain" description="GIY-YIG" evidence="2">
    <location>
        <begin position="1"/>
        <end position="75"/>
    </location>
</feature>
<dbReference type="EMBL" id="BNAS01000002">
    <property type="protein sequence ID" value="GHH70935.1"/>
    <property type="molecule type" value="Genomic_DNA"/>
</dbReference>
<evidence type="ECO:0000256" key="1">
    <source>
        <dbReference type="ARBA" id="ARBA00007435"/>
    </source>
</evidence>
<dbReference type="RefSeq" id="WP_189668941.1">
    <property type="nucleotide sequence ID" value="NZ_BNAS01000002.1"/>
</dbReference>
<dbReference type="InterPro" id="IPR035901">
    <property type="entry name" value="GIY-YIG_endonuc_sf"/>
</dbReference>
<reference evidence="3" key="2">
    <citation type="submission" date="2020-09" db="EMBL/GenBank/DDBJ databases">
        <authorList>
            <person name="Sun Q."/>
            <person name="Zhou Y."/>
        </authorList>
    </citation>
    <scope>NUCLEOTIDE SEQUENCE</scope>
    <source>
        <strain evidence="3">CGMCC 4.7398</strain>
    </source>
</reference>
<name>A0A919FT34_9MICO</name>
<dbReference type="Proteomes" id="UP000627369">
    <property type="component" value="Unassembled WGS sequence"/>
</dbReference>
<dbReference type="PANTHER" id="PTHR34477:SF1">
    <property type="entry name" value="UPF0213 PROTEIN YHBQ"/>
    <property type="match status" value="1"/>
</dbReference>
<comment type="similarity">
    <text evidence="1">Belongs to the UPF0213 family.</text>
</comment>
<keyword evidence="4" id="KW-1185">Reference proteome</keyword>
<reference evidence="3" key="1">
    <citation type="journal article" date="2014" name="Int. J. Syst. Evol. Microbiol.">
        <title>Complete genome sequence of Corynebacterium casei LMG S-19264T (=DSM 44701T), isolated from a smear-ripened cheese.</title>
        <authorList>
            <consortium name="US DOE Joint Genome Institute (JGI-PGF)"/>
            <person name="Walter F."/>
            <person name="Albersmeier A."/>
            <person name="Kalinowski J."/>
            <person name="Ruckert C."/>
        </authorList>
    </citation>
    <scope>NUCLEOTIDE SEQUENCE</scope>
    <source>
        <strain evidence="3">CGMCC 4.7398</strain>
    </source>
</reference>